<dbReference type="SMART" id="SM00382">
    <property type="entry name" value="AAA"/>
    <property type="match status" value="1"/>
</dbReference>
<dbReference type="AlphaFoldDB" id="A0A6N7YU42"/>
<feature type="domain" description="ABC transporter" evidence="6">
    <location>
        <begin position="34"/>
        <end position="272"/>
    </location>
</feature>
<comment type="similarity">
    <text evidence="1">Belongs to the ABC transporter superfamily.</text>
</comment>
<accession>A0A6N7YU42</accession>
<dbReference type="OrthoDB" id="9776369at2"/>
<dbReference type="EMBL" id="WMBA01000022">
    <property type="protein sequence ID" value="MTD55448.1"/>
    <property type="molecule type" value="Genomic_DNA"/>
</dbReference>
<keyword evidence="3" id="KW-0547">Nucleotide-binding</keyword>
<dbReference type="InterPro" id="IPR017871">
    <property type="entry name" value="ABC_transporter-like_CS"/>
</dbReference>
<evidence type="ECO:0000313" key="7">
    <source>
        <dbReference type="EMBL" id="MTD55448.1"/>
    </source>
</evidence>
<dbReference type="GO" id="GO:0015658">
    <property type="term" value="F:branched-chain amino acid transmembrane transporter activity"/>
    <property type="evidence" value="ECO:0007669"/>
    <property type="project" value="TreeGrafter"/>
</dbReference>
<keyword evidence="8" id="KW-1185">Reference proteome</keyword>
<dbReference type="InterPro" id="IPR003439">
    <property type="entry name" value="ABC_transporter-like_ATP-bd"/>
</dbReference>
<dbReference type="GO" id="GO:0005524">
    <property type="term" value="F:ATP binding"/>
    <property type="evidence" value="ECO:0007669"/>
    <property type="project" value="UniProtKB-KW"/>
</dbReference>
<gene>
    <name evidence="7" type="ORF">GKO32_15890</name>
</gene>
<sequence>MRLRHGARWVVPPVNGGVRAPEPDVETVDRPVVAELSEVAVRYSNGALGVERISFEVRAGQIVALFGPNGAGKTTSVRALCGFLRSEQTRIERGRVTLLDRDVTGLEAHKIARMGVSFVPERDKVFANLTVADNLRAAGDLPRQRQALHDRLDQVFELFPALADLSRQAAGQLSGGQQQMLALGRAVLRHPRLLVVDELTLGLHHSLHEPLFDALQRITRNGTAVIVVDESAGFSLDVAHHCYLLVGGVVRDSGPPEKFRGSELLAAGYVEA</sequence>
<dbReference type="SUPFAM" id="SSF52540">
    <property type="entry name" value="P-loop containing nucleoside triphosphate hydrolases"/>
    <property type="match status" value="1"/>
</dbReference>
<protein>
    <submittedName>
        <fullName evidence="7">ATP-binding cassette domain-containing protein</fullName>
    </submittedName>
</protein>
<organism evidence="7 8">
    <name type="scientific">Amycolatopsis pithecellobii</name>
    <dbReference type="NCBI Taxonomy" id="664692"/>
    <lineage>
        <taxon>Bacteria</taxon>
        <taxon>Bacillati</taxon>
        <taxon>Actinomycetota</taxon>
        <taxon>Actinomycetes</taxon>
        <taxon>Pseudonocardiales</taxon>
        <taxon>Pseudonocardiaceae</taxon>
        <taxon>Amycolatopsis</taxon>
    </lineage>
</organism>
<reference evidence="7 8" key="1">
    <citation type="submission" date="2019-11" db="EMBL/GenBank/DDBJ databases">
        <title>Draft genome of Amycolatopsis RM579.</title>
        <authorList>
            <person name="Duangmal K."/>
            <person name="Mingma R."/>
        </authorList>
    </citation>
    <scope>NUCLEOTIDE SEQUENCE [LARGE SCALE GENOMIC DNA]</scope>
    <source>
        <strain evidence="7 8">RM579</strain>
    </source>
</reference>
<proteinExistence type="inferred from homology"/>
<evidence type="ECO:0000313" key="8">
    <source>
        <dbReference type="Proteomes" id="UP000440096"/>
    </source>
</evidence>
<dbReference type="GO" id="GO:0015807">
    <property type="term" value="P:L-amino acid transport"/>
    <property type="evidence" value="ECO:0007669"/>
    <property type="project" value="TreeGrafter"/>
</dbReference>
<dbReference type="Proteomes" id="UP000440096">
    <property type="component" value="Unassembled WGS sequence"/>
</dbReference>
<name>A0A6N7YU42_9PSEU</name>
<dbReference type="Pfam" id="PF00005">
    <property type="entry name" value="ABC_tran"/>
    <property type="match status" value="1"/>
</dbReference>
<keyword evidence="5" id="KW-0029">Amino-acid transport</keyword>
<dbReference type="PROSITE" id="PS00211">
    <property type="entry name" value="ABC_TRANSPORTER_1"/>
    <property type="match status" value="1"/>
</dbReference>
<evidence type="ECO:0000256" key="2">
    <source>
        <dbReference type="ARBA" id="ARBA00022448"/>
    </source>
</evidence>
<evidence type="ECO:0000256" key="5">
    <source>
        <dbReference type="ARBA" id="ARBA00022970"/>
    </source>
</evidence>
<dbReference type="PANTHER" id="PTHR43820">
    <property type="entry name" value="HIGH-AFFINITY BRANCHED-CHAIN AMINO ACID TRANSPORT ATP-BINDING PROTEIN LIVF"/>
    <property type="match status" value="1"/>
</dbReference>
<dbReference type="PANTHER" id="PTHR43820:SF4">
    <property type="entry name" value="HIGH-AFFINITY BRANCHED-CHAIN AMINO ACID TRANSPORT ATP-BINDING PROTEIN LIVF"/>
    <property type="match status" value="1"/>
</dbReference>
<keyword evidence="4 7" id="KW-0067">ATP-binding</keyword>
<evidence type="ECO:0000256" key="4">
    <source>
        <dbReference type="ARBA" id="ARBA00022840"/>
    </source>
</evidence>
<dbReference type="InterPro" id="IPR052156">
    <property type="entry name" value="BCAA_Transport_ATP-bd_LivF"/>
</dbReference>
<keyword evidence="2" id="KW-0813">Transport</keyword>
<dbReference type="Gene3D" id="3.40.50.300">
    <property type="entry name" value="P-loop containing nucleotide triphosphate hydrolases"/>
    <property type="match status" value="1"/>
</dbReference>
<dbReference type="InterPro" id="IPR027417">
    <property type="entry name" value="P-loop_NTPase"/>
</dbReference>
<dbReference type="InterPro" id="IPR003593">
    <property type="entry name" value="AAA+_ATPase"/>
</dbReference>
<dbReference type="GO" id="GO:0016887">
    <property type="term" value="F:ATP hydrolysis activity"/>
    <property type="evidence" value="ECO:0007669"/>
    <property type="project" value="InterPro"/>
</dbReference>
<comment type="caution">
    <text evidence="7">The sequence shown here is derived from an EMBL/GenBank/DDBJ whole genome shotgun (WGS) entry which is preliminary data.</text>
</comment>
<evidence type="ECO:0000256" key="3">
    <source>
        <dbReference type="ARBA" id="ARBA00022741"/>
    </source>
</evidence>
<evidence type="ECO:0000259" key="6">
    <source>
        <dbReference type="PROSITE" id="PS50893"/>
    </source>
</evidence>
<evidence type="ECO:0000256" key="1">
    <source>
        <dbReference type="ARBA" id="ARBA00005417"/>
    </source>
</evidence>
<dbReference type="PROSITE" id="PS50893">
    <property type="entry name" value="ABC_TRANSPORTER_2"/>
    <property type="match status" value="1"/>
</dbReference>